<feature type="domain" description="AMP-dependent synthetase/ligase" evidence="2">
    <location>
        <begin position="53"/>
        <end position="396"/>
    </location>
</feature>
<keyword evidence="1" id="KW-1133">Transmembrane helix</keyword>
<dbReference type="PROSITE" id="PS00455">
    <property type="entry name" value="AMP_BINDING"/>
    <property type="match status" value="1"/>
</dbReference>
<dbReference type="InterPro" id="IPR025110">
    <property type="entry name" value="AMP-bd_C"/>
</dbReference>
<dbReference type="InterPro" id="IPR042099">
    <property type="entry name" value="ANL_N_sf"/>
</dbReference>
<dbReference type="PANTHER" id="PTHR24096">
    <property type="entry name" value="LONG-CHAIN-FATTY-ACID--COA LIGASE"/>
    <property type="match status" value="1"/>
</dbReference>
<dbReference type="GO" id="GO:0003824">
    <property type="term" value="F:catalytic activity"/>
    <property type="evidence" value="ECO:0007669"/>
    <property type="project" value="UniProtKB-ARBA"/>
</dbReference>
<keyword evidence="5" id="KW-1185">Reference proteome</keyword>
<name>A0A0L1IUK4_ASPN3</name>
<dbReference type="OrthoDB" id="10253869at2759"/>
<comment type="caution">
    <text evidence="4">The sequence shown here is derived from an EMBL/GenBank/DDBJ whole genome shotgun (WGS) entry which is preliminary data.</text>
</comment>
<dbReference type="Pfam" id="PF13193">
    <property type="entry name" value="AMP-binding_C"/>
    <property type="match status" value="1"/>
</dbReference>
<dbReference type="Proteomes" id="UP000037505">
    <property type="component" value="Unassembled WGS sequence"/>
</dbReference>
<organism evidence="4 5">
    <name type="scientific">Aspergillus nomiae NRRL (strain ATCC 15546 / NRRL 13137 / CBS 260.88 / M93)</name>
    <dbReference type="NCBI Taxonomy" id="1509407"/>
    <lineage>
        <taxon>Eukaryota</taxon>
        <taxon>Fungi</taxon>
        <taxon>Dikarya</taxon>
        <taxon>Ascomycota</taxon>
        <taxon>Pezizomycotina</taxon>
        <taxon>Eurotiomycetes</taxon>
        <taxon>Eurotiomycetidae</taxon>
        <taxon>Eurotiales</taxon>
        <taxon>Aspergillaceae</taxon>
        <taxon>Aspergillus</taxon>
        <taxon>Aspergillus subgen. Circumdati</taxon>
    </lineage>
</organism>
<evidence type="ECO:0008006" key="6">
    <source>
        <dbReference type="Google" id="ProtNLM"/>
    </source>
</evidence>
<dbReference type="InterPro" id="IPR045851">
    <property type="entry name" value="AMP-bd_C_sf"/>
</dbReference>
<dbReference type="AlphaFoldDB" id="A0A0L1IUK4"/>
<dbReference type="Gene3D" id="3.30.300.30">
    <property type="match status" value="1"/>
</dbReference>
<feature type="domain" description="AMP-binding enzyme C-terminal" evidence="3">
    <location>
        <begin position="449"/>
        <end position="519"/>
    </location>
</feature>
<proteinExistence type="predicted"/>
<dbReference type="Gene3D" id="3.40.50.12780">
    <property type="entry name" value="N-terminal domain of ligase-like"/>
    <property type="match status" value="1"/>
</dbReference>
<feature type="transmembrane region" description="Helical" evidence="1">
    <location>
        <begin position="85"/>
        <end position="102"/>
    </location>
</feature>
<keyword evidence="1" id="KW-0812">Transmembrane</keyword>
<gene>
    <name evidence="4" type="ORF">ANOM_008636</name>
</gene>
<sequence>MQNSKAIVSSRFHIPIPCTNLVEYIFDSEPTNEYWNPEDPLLLSADDPSFPGYTFDQLKTFTKALACGMRETEGKQVVLYGLWNYNFYIALLGSLGAGAVFYNSPPLHMGGSVSRLESLKPEYLFVGPESLDDIPDILSQMAHPPQHVYVVDTSTHKGDAKYRYEHWSSLFDFNEGFSWPRVCDERLKTTPALVLTTSGTTGSPKIAERSHYGLIGNTEQLLYRYNLKKREKEIWLCNFFQYSIGFLLYGILAPLKARYGTIFMRGFSVERYAKAVEQLRPTALHSPKHILQELLAHTDGADFSSVTSMRTGGAYIPYAMCDAWQKLHGSTCEVVCGMTEGGIHFASDPTVPETDETIGELLPNLEAKVVDNKGRVLAKNEIGEIYIKNPFFMTRYRNNPEETKEVFSDDGWIKTGDLGKVNEKNRWYICGRKKDLFKVNGGHVSAILIEQAISVHPEISEVVVVPVVLPNEGEFIPRAYIVTEQNSSLTPDLFLEWMEREVPSEMHARAGVEFLDALPISV</sequence>
<dbReference type="EMBL" id="JNOM01000311">
    <property type="protein sequence ID" value="KNG82853.1"/>
    <property type="molecule type" value="Genomic_DNA"/>
</dbReference>
<accession>A0A0L1IUK4</accession>
<evidence type="ECO:0000256" key="1">
    <source>
        <dbReference type="SAM" id="Phobius"/>
    </source>
</evidence>
<evidence type="ECO:0000259" key="2">
    <source>
        <dbReference type="Pfam" id="PF00501"/>
    </source>
</evidence>
<dbReference type="InterPro" id="IPR020845">
    <property type="entry name" value="AMP-binding_CS"/>
</dbReference>
<dbReference type="RefSeq" id="XP_015403776.1">
    <property type="nucleotide sequence ID" value="XM_015553892.1"/>
</dbReference>
<evidence type="ECO:0000313" key="5">
    <source>
        <dbReference type="Proteomes" id="UP000037505"/>
    </source>
</evidence>
<keyword evidence="1" id="KW-0472">Membrane</keyword>
<dbReference type="PANTHER" id="PTHR24096:SF426">
    <property type="match status" value="1"/>
</dbReference>
<evidence type="ECO:0000259" key="3">
    <source>
        <dbReference type="Pfam" id="PF13193"/>
    </source>
</evidence>
<dbReference type="SUPFAM" id="SSF56801">
    <property type="entry name" value="Acetyl-CoA synthetase-like"/>
    <property type="match status" value="1"/>
</dbReference>
<reference evidence="4 5" key="1">
    <citation type="submission" date="2014-06" db="EMBL/GenBank/DDBJ databases">
        <title>The Genome of the Aflatoxigenic Filamentous Fungus Aspergillus nomius.</title>
        <authorList>
            <person name="Moore M.G."/>
            <person name="Shannon B.M."/>
            <person name="Brian M.M."/>
        </authorList>
    </citation>
    <scope>NUCLEOTIDE SEQUENCE [LARGE SCALE GENOMIC DNA]</scope>
    <source>
        <strain evidence="4 5">NRRL 13137</strain>
    </source>
</reference>
<dbReference type="GeneID" id="26810440"/>
<dbReference type="Pfam" id="PF00501">
    <property type="entry name" value="AMP-binding"/>
    <property type="match status" value="1"/>
</dbReference>
<protein>
    <recommendedName>
        <fullName evidence="6">AMP-binding enzyme</fullName>
    </recommendedName>
</protein>
<dbReference type="InterPro" id="IPR000873">
    <property type="entry name" value="AMP-dep_synth/lig_dom"/>
</dbReference>
<evidence type="ECO:0000313" key="4">
    <source>
        <dbReference type="EMBL" id="KNG82853.1"/>
    </source>
</evidence>
<feature type="non-terminal residue" evidence="4">
    <location>
        <position position="522"/>
    </location>
</feature>
<dbReference type="STRING" id="1509407.A0A0L1IUK4"/>